<organism evidence="1 2">
    <name type="scientific">Anaerotruncus colihominis DSM 17241</name>
    <dbReference type="NCBI Taxonomy" id="445972"/>
    <lineage>
        <taxon>Bacteria</taxon>
        <taxon>Bacillati</taxon>
        <taxon>Bacillota</taxon>
        <taxon>Clostridia</taxon>
        <taxon>Eubacteriales</taxon>
        <taxon>Oscillospiraceae</taxon>
        <taxon>Anaerotruncus</taxon>
    </lineage>
</organism>
<dbReference type="EMBL" id="ABGD02000005">
    <property type="protein sequence ID" value="EDS12946.1"/>
    <property type="molecule type" value="Genomic_DNA"/>
</dbReference>
<name>B0P6X2_9FIRM</name>
<sequence length="50" mass="5728">MFFSYENPTLHPPHAPLQAGRIMEKEINLPIIFLKYTIIFTAVKPIGKNS</sequence>
<reference evidence="1" key="1">
    <citation type="submission" date="2007-11" db="EMBL/GenBank/DDBJ databases">
        <authorList>
            <person name="Fulton L."/>
            <person name="Clifton S."/>
            <person name="Fulton B."/>
            <person name="Xu J."/>
            <person name="Minx P."/>
            <person name="Pepin K.H."/>
            <person name="Johnson M."/>
            <person name="Thiruvilangam P."/>
            <person name="Bhonagiri V."/>
            <person name="Nash W.E."/>
            <person name="Mardis E.R."/>
            <person name="Wilson R.K."/>
        </authorList>
    </citation>
    <scope>NUCLEOTIDE SEQUENCE [LARGE SCALE GENOMIC DNA]</scope>
    <source>
        <strain evidence="1">DSM 17241</strain>
    </source>
</reference>
<protein>
    <submittedName>
        <fullName evidence="1">Uncharacterized protein</fullName>
    </submittedName>
</protein>
<keyword evidence="2" id="KW-1185">Reference proteome</keyword>
<proteinExistence type="predicted"/>
<evidence type="ECO:0000313" key="1">
    <source>
        <dbReference type="EMBL" id="EDS12946.1"/>
    </source>
</evidence>
<reference evidence="1" key="2">
    <citation type="submission" date="2013-09" db="EMBL/GenBank/DDBJ databases">
        <title>Draft genome sequence of Anaerotruncus colihominis(DSM 17241).</title>
        <authorList>
            <person name="Sudarsanam P."/>
            <person name="Ley R."/>
            <person name="Guruge J."/>
            <person name="Turnbaugh P.J."/>
            <person name="Mahowald M."/>
            <person name="Liep D."/>
            <person name="Gordon J."/>
        </authorList>
    </citation>
    <scope>NUCLEOTIDE SEQUENCE</scope>
    <source>
        <strain evidence="1">DSM 17241</strain>
    </source>
</reference>
<comment type="caution">
    <text evidence="1">The sequence shown here is derived from an EMBL/GenBank/DDBJ whole genome shotgun (WGS) entry which is preliminary data.</text>
</comment>
<dbReference type="HOGENOM" id="CLU_3113915_0_0_9"/>
<gene>
    <name evidence="1" type="ORF">ANACOL_00499</name>
</gene>
<evidence type="ECO:0000313" key="2">
    <source>
        <dbReference type="Proteomes" id="UP000003803"/>
    </source>
</evidence>
<accession>B0P6X2</accession>
<dbReference type="AlphaFoldDB" id="B0P6X2"/>
<dbReference type="Proteomes" id="UP000003803">
    <property type="component" value="Unassembled WGS sequence"/>
</dbReference>